<evidence type="ECO:0000256" key="3">
    <source>
        <dbReference type="ARBA" id="ARBA00022448"/>
    </source>
</evidence>
<feature type="domain" description="Porin" evidence="12">
    <location>
        <begin position="17"/>
        <end position="364"/>
    </location>
</feature>
<dbReference type="Proteomes" id="UP000533533">
    <property type="component" value="Unassembled WGS sequence"/>
</dbReference>
<dbReference type="InterPro" id="IPR033900">
    <property type="entry name" value="Gram_neg_porin_domain"/>
</dbReference>
<accession>A0ABR6FH20</accession>
<dbReference type="EMBL" id="JACHVZ010000003">
    <property type="protein sequence ID" value="MBB2926712.1"/>
    <property type="molecule type" value="Genomic_DNA"/>
</dbReference>
<reference evidence="13 14" key="1">
    <citation type="submission" date="2020-08" db="EMBL/GenBank/DDBJ databases">
        <title>Genomic Encyclopedia of Type Strains, Phase IV (KMG-V): Genome sequencing to study the core and pangenomes of soil and plant-associated prokaryotes.</title>
        <authorList>
            <person name="Whitman W."/>
        </authorList>
    </citation>
    <scope>NUCLEOTIDE SEQUENCE [LARGE SCALE GENOMIC DNA]</scope>
    <source>
        <strain evidence="13 14">SRMrh-85</strain>
    </source>
</reference>
<keyword evidence="6 11" id="KW-0732">Signal</keyword>
<keyword evidence="10" id="KW-0998">Cell outer membrane</keyword>
<evidence type="ECO:0000256" key="8">
    <source>
        <dbReference type="ARBA" id="ARBA00023114"/>
    </source>
</evidence>
<keyword evidence="14" id="KW-1185">Reference proteome</keyword>
<keyword evidence="7" id="KW-0406">Ion transport</keyword>
<comment type="caution">
    <text evidence="13">The sequence shown here is derived from an EMBL/GenBank/DDBJ whole genome shotgun (WGS) entry which is preliminary data.</text>
</comment>
<protein>
    <submittedName>
        <fullName evidence="13">Porin</fullName>
    </submittedName>
</protein>
<gene>
    <name evidence="13" type="ORF">FHX59_001121</name>
</gene>
<evidence type="ECO:0000256" key="7">
    <source>
        <dbReference type="ARBA" id="ARBA00023065"/>
    </source>
</evidence>
<proteinExistence type="predicted"/>
<comment type="subcellular location">
    <subcellularLocation>
        <location evidence="1">Cell outer membrane</location>
        <topology evidence="1">Multi-pass membrane protein</topology>
    </subcellularLocation>
</comment>
<dbReference type="PRINTS" id="PR00184">
    <property type="entry name" value="NEISSPPORIN"/>
</dbReference>
<evidence type="ECO:0000259" key="12">
    <source>
        <dbReference type="Pfam" id="PF13609"/>
    </source>
</evidence>
<evidence type="ECO:0000256" key="4">
    <source>
        <dbReference type="ARBA" id="ARBA00022452"/>
    </source>
</evidence>
<keyword evidence="4" id="KW-1134">Transmembrane beta strand</keyword>
<evidence type="ECO:0000256" key="1">
    <source>
        <dbReference type="ARBA" id="ARBA00004571"/>
    </source>
</evidence>
<evidence type="ECO:0000313" key="13">
    <source>
        <dbReference type="EMBL" id="MBB2926712.1"/>
    </source>
</evidence>
<evidence type="ECO:0000256" key="5">
    <source>
        <dbReference type="ARBA" id="ARBA00022692"/>
    </source>
</evidence>
<feature type="chain" id="PRO_5046461760" evidence="11">
    <location>
        <begin position="30"/>
        <end position="393"/>
    </location>
</feature>
<dbReference type="InterPro" id="IPR050298">
    <property type="entry name" value="Gram-neg_bact_OMP"/>
</dbReference>
<comment type="subunit">
    <text evidence="2">Homotrimer.</text>
</comment>
<dbReference type="Pfam" id="PF13609">
    <property type="entry name" value="Porin_4"/>
    <property type="match status" value="1"/>
</dbReference>
<dbReference type="Gene3D" id="2.40.160.10">
    <property type="entry name" value="Porin"/>
    <property type="match status" value="1"/>
</dbReference>
<evidence type="ECO:0000256" key="2">
    <source>
        <dbReference type="ARBA" id="ARBA00011233"/>
    </source>
</evidence>
<dbReference type="PANTHER" id="PTHR34501:SF9">
    <property type="entry name" value="MAJOR OUTER MEMBRANE PROTEIN P.IA"/>
    <property type="match status" value="1"/>
</dbReference>
<dbReference type="SUPFAM" id="SSF56935">
    <property type="entry name" value="Porins"/>
    <property type="match status" value="1"/>
</dbReference>
<sequence length="393" mass="40352">MRDDRMKNNKIKASVIAVAAFAASSAAMAQSSVTLYGMLDASISYTSNVGGHSQVALVGGASGSNKWGIQGQEDLGGGVKAVFKLENGFNIATGGIGGQGPIGSTRSLFNRQAYVGLASDQYGTLRMGRQIDAVTEMVQGLTGDAISASTFSTPGDVDNNDNTTNQNNAVKYISPIFHGFQAEGAYSFGGVAGAMGSGQSWSVAADYAQGGLTVAGGYFKAVNQGENGWQNATAQPSFGGALGYPSSGYYGGNAFRSAGIAQVAGQYQFGPYTAGLRYSNAQYQGNDGQESIHFNVIAGLLQYQATPALSLAAGYAYVYGSEATPAQAAEGRTMASINQVSLGATYALSKRTSVYAMGAYVHAQGAQASAADFGNTASGGNQVQANVGMYHRF</sequence>
<evidence type="ECO:0000313" key="14">
    <source>
        <dbReference type="Proteomes" id="UP000533533"/>
    </source>
</evidence>
<evidence type="ECO:0000256" key="9">
    <source>
        <dbReference type="ARBA" id="ARBA00023136"/>
    </source>
</evidence>
<organism evidence="13 14">
    <name type="scientific">Paraburkholderia silvatlantica</name>
    <dbReference type="NCBI Taxonomy" id="321895"/>
    <lineage>
        <taxon>Bacteria</taxon>
        <taxon>Pseudomonadati</taxon>
        <taxon>Pseudomonadota</taxon>
        <taxon>Betaproteobacteria</taxon>
        <taxon>Burkholderiales</taxon>
        <taxon>Burkholderiaceae</taxon>
        <taxon>Paraburkholderia</taxon>
    </lineage>
</organism>
<evidence type="ECO:0000256" key="10">
    <source>
        <dbReference type="ARBA" id="ARBA00023237"/>
    </source>
</evidence>
<dbReference type="CDD" id="cd00342">
    <property type="entry name" value="gram_neg_porins"/>
    <property type="match status" value="1"/>
</dbReference>
<keyword evidence="9" id="KW-0472">Membrane</keyword>
<evidence type="ECO:0000256" key="6">
    <source>
        <dbReference type="ARBA" id="ARBA00022729"/>
    </source>
</evidence>
<dbReference type="PRINTS" id="PR00182">
    <property type="entry name" value="ECOLNEIPORIN"/>
</dbReference>
<dbReference type="InterPro" id="IPR002299">
    <property type="entry name" value="Porin_Neis"/>
</dbReference>
<feature type="signal peptide" evidence="11">
    <location>
        <begin position="1"/>
        <end position="29"/>
    </location>
</feature>
<keyword evidence="3" id="KW-0813">Transport</keyword>
<keyword evidence="8" id="KW-0626">Porin</keyword>
<dbReference type="PANTHER" id="PTHR34501">
    <property type="entry name" value="PROTEIN YDDL-RELATED"/>
    <property type="match status" value="1"/>
</dbReference>
<evidence type="ECO:0000256" key="11">
    <source>
        <dbReference type="SAM" id="SignalP"/>
    </source>
</evidence>
<dbReference type="InterPro" id="IPR023614">
    <property type="entry name" value="Porin_dom_sf"/>
</dbReference>
<keyword evidence="5" id="KW-0812">Transmembrane</keyword>
<dbReference type="InterPro" id="IPR001702">
    <property type="entry name" value="Porin_Gram-ve"/>
</dbReference>
<name>A0ABR6FH20_9BURK</name>